<keyword evidence="9" id="KW-0067">ATP-binding</keyword>
<dbReference type="CDD" id="cd06225">
    <property type="entry name" value="HAMP"/>
    <property type="match status" value="1"/>
</dbReference>
<proteinExistence type="predicted"/>
<keyword evidence="6" id="KW-0808">Transferase</keyword>
<evidence type="ECO:0000256" key="1">
    <source>
        <dbReference type="ARBA" id="ARBA00000085"/>
    </source>
</evidence>
<evidence type="ECO:0000256" key="2">
    <source>
        <dbReference type="ARBA" id="ARBA00004651"/>
    </source>
</evidence>
<dbReference type="PANTHER" id="PTHR45528:SF1">
    <property type="entry name" value="SENSOR HISTIDINE KINASE CPXA"/>
    <property type="match status" value="1"/>
</dbReference>
<evidence type="ECO:0000256" key="3">
    <source>
        <dbReference type="ARBA" id="ARBA00012438"/>
    </source>
</evidence>
<keyword evidence="5" id="KW-0597">Phosphoprotein</keyword>
<feature type="domain" description="HAMP" evidence="13">
    <location>
        <begin position="235"/>
        <end position="287"/>
    </location>
</feature>
<dbReference type="CDD" id="cd12912">
    <property type="entry name" value="PDC2_MCP_like"/>
    <property type="match status" value="1"/>
</dbReference>
<dbReference type="AlphaFoldDB" id="A0A7C0U1G4"/>
<evidence type="ECO:0000256" key="4">
    <source>
        <dbReference type="ARBA" id="ARBA00022475"/>
    </source>
</evidence>
<organism evidence="14">
    <name type="scientific">Desulfofervidus auxilii</name>
    <dbReference type="NCBI Taxonomy" id="1621989"/>
    <lineage>
        <taxon>Bacteria</taxon>
        <taxon>Pseudomonadati</taxon>
        <taxon>Thermodesulfobacteriota</taxon>
        <taxon>Candidatus Desulfofervidia</taxon>
        <taxon>Candidatus Desulfofervidales</taxon>
        <taxon>Candidatus Desulfofervidaceae</taxon>
        <taxon>Candidatus Desulfofervidus</taxon>
    </lineage>
</organism>
<dbReference type="InterPro" id="IPR004010">
    <property type="entry name" value="Double_Cache_2"/>
</dbReference>
<sequence length="295" mass="33830">MSLRTKFILVFLAISIIPLLLATGAGYYHITKINQFACTKTEQSLRDSAETLVEQKAEDIMKMIQLYLQTQIARQTKRKLNWDELQYDPVLLQNGIQTVGRTGYSFLLMKEAGKITYFLHPNPKLVGTELTSMAKKNPDFWRIVQGPKSGERFSRGYYFWKEPDGRIERKFMVVMPIPNTPLMVVTTIYTKEVEAPLKQLKVTLVSTQKRFLWQFFLGGIITIALVIFLAIVFAMRMAKPILHLTDVANRISLGELNVPIEITSTDEIGDLADALRRMQASLRKAIQRLQRRTTL</sequence>
<dbReference type="GO" id="GO:0005886">
    <property type="term" value="C:plasma membrane"/>
    <property type="evidence" value="ECO:0007669"/>
    <property type="project" value="UniProtKB-SubCell"/>
</dbReference>
<keyword evidence="8" id="KW-0418">Kinase</keyword>
<comment type="subcellular location">
    <subcellularLocation>
        <location evidence="2">Cell membrane</location>
        <topology evidence="2">Multi-pass membrane protein</topology>
    </subcellularLocation>
</comment>
<dbReference type="PROSITE" id="PS50885">
    <property type="entry name" value="HAMP"/>
    <property type="match status" value="1"/>
</dbReference>
<name>A0A7C0U1G4_DESA2</name>
<reference evidence="14" key="1">
    <citation type="journal article" date="2020" name="mSystems">
        <title>Genome- and Community-Level Interaction Insights into Carbon Utilization and Element Cycling Functions of Hydrothermarchaeota in Hydrothermal Sediment.</title>
        <authorList>
            <person name="Zhou Z."/>
            <person name="Liu Y."/>
            <person name="Xu W."/>
            <person name="Pan J."/>
            <person name="Luo Z.H."/>
            <person name="Li M."/>
        </authorList>
    </citation>
    <scope>NUCLEOTIDE SEQUENCE [LARGE SCALE GENOMIC DNA]</scope>
    <source>
        <strain evidence="14">HyVt-233</strain>
    </source>
</reference>
<dbReference type="Pfam" id="PF08269">
    <property type="entry name" value="dCache_2"/>
    <property type="match status" value="1"/>
</dbReference>
<keyword evidence="7" id="KW-0547">Nucleotide-binding</keyword>
<keyword evidence="12" id="KW-1133">Transmembrane helix</keyword>
<evidence type="ECO:0000256" key="12">
    <source>
        <dbReference type="SAM" id="Phobius"/>
    </source>
</evidence>
<feature type="transmembrane region" description="Helical" evidence="12">
    <location>
        <begin position="211"/>
        <end position="234"/>
    </location>
</feature>
<dbReference type="Gene3D" id="6.10.340.10">
    <property type="match status" value="1"/>
</dbReference>
<evidence type="ECO:0000256" key="9">
    <source>
        <dbReference type="ARBA" id="ARBA00022840"/>
    </source>
</evidence>
<comment type="catalytic activity">
    <reaction evidence="1">
        <text>ATP + protein L-histidine = ADP + protein N-phospho-L-histidine.</text>
        <dbReference type="EC" id="2.7.13.3"/>
    </reaction>
</comment>
<dbReference type="GO" id="GO:0005524">
    <property type="term" value="F:ATP binding"/>
    <property type="evidence" value="ECO:0007669"/>
    <property type="project" value="UniProtKB-KW"/>
</dbReference>
<keyword evidence="4" id="KW-1003">Cell membrane</keyword>
<dbReference type="Proteomes" id="UP000886289">
    <property type="component" value="Unassembled WGS sequence"/>
</dbReference>
<evidence type="ECO:0000256" key="10">
    <source>
        <dbReference type="ARBA" id="ARBA00023012"/>
    </source>
</evidence>
<dbReference type="SUPFAM" id="SSF158472">
    <property type="entry name" value="HAMP domain-like"/>
    <property type="match status" value="1"/>
</dbReference>
<dbReference type="Gene3D" id="3.30.450.20">
    <property type="entry name" value="PAS domain"/>
    <property type="match status" value="1"/>
</dbReference>
<gene>
    <name evidence="14" type="ORF">ENG63_01160</name>
</gene>
<evidence type="ECO:0000256" key="6">
    <source>
        <dbReference type="ARBA" id="ARBA00022679"/>
    </source>
</evidence>
<keyword evidence="12" id="KW-0812">Transmembrane</keyword>
<dbReference type="EMBL" id="DRBS01000046">
    <property type="protein sequence ID" value="HDD43459.1"/>
    <property type="molecule type" value="Genomic_DNA"/>
</dbReference>
<evidence type="ECO:0000256" key="8">
    <source>
        <dbReference type="ARBA" id="ARBA00022777"/>
    </source>
</evidence>
<evidence type="ECO:0000313" key="14">
    <source>
        <dbReference type="EMBL" id="HDD43459.1"/>
    </source>
</evidence>
<comment type="caution">
    <text evidence="14">The sequence shown here is derived from an EMBL/GenBank/DDBJ whole genome shotgun (WGS) entry which is preliminary data.</text>
</comment>
<dbReference type="InterPro" id="IPR050398">
    <property type="entry name" value="HssS/ArlS-like"/>
</dbReference>
<dbReference type="PANTHER" id="PTHR45528">
    <property type="entry name" value="SENSOR HISTIDINE KINASE CPXA"/>
    <property type="match status" value="1"/>
</dbReference>
<dbReference type="EC" id="2.7.13.3" evidence="3"/>
<evidence type="ECO:0000256" key="5">
    <source>
        <dbReference type="ARBA" id="ARBA00022553"/>
    </source>
</evidence>
<dbReference type="SMART" id="SM00304">
    <property type="entry name" value="HAMP"/>
    <property type="match status" value="1"/>
</dbReference>
<evidence type="ECO:0000259" key="13">
    <source>
        <dbReference type="PROSITE" id="PS50885"/>
    </source>
</evidence>
<dbReference type="InterPro" id="IPR003660">
    <property type="entry name" value="HAMP_dom"/>
</dbReference>
<dbReference type="GO" id="GO:0000155">
    <property type="term" value="F:phosphorelay sensor kinase activity"/>
    <property type="evidence" value="ECO:0007669"/>
    <property type="project" value="TreeGrafter"/>
</dbReference>
<evidence type="ECO:0000256" key="11">
    <source>
        <dbReference type="ARBA" id="ARBA00023136"/>
    </source>
</evidence>
<dbReference type="Pfam" id="PF00672">
    <property type="entry name" value="HAMP"/>
    <property type="match status" value="1"/>
</dbReference>
<accession>A0A7C0U1G4</accession>
<protein>
    <recommendedName>
        <fullName evidence="3">histidine kinase</fullName>
        <ecNumber evidence="3">2.7.13.3</ecNumber>
    </recommendedName>
</protein>
<keyword evidence="11 12" id="KW-0472">Membrane</keyword>
<keyword evidence="10" id="KW-0902">Two-component regulatory system</keyword>
<evidence type="ECO:0000256" key="7">
    <source>
        <dbReference type="ARBA" id="ARBA00022741"/>
    </source>
</evidence>